<proteinExistence type="evidence at transcript level"/>
<evidence type="ECO:0000313" key="2">
    <source>
        <dbReference type="EMBL" id="ACN25514.1"/>
    </source>
</evidence>
<feature type="compositionally biased region" description="Low complexity" evidence="1">
    <location>
        <begin position="51"/>
        <end position="63"/>
    </location>
</feature>
<name>C0HER1_MAIZE</name>
<organism evidence="2">
    <name type="scientific">Zea mays</name>
    <name type="common">Maize</name>
    <dbReference type="NCBI Taxonomy" id="4577"/>
    <lineage>
        <taxon>Eukaryota</taxon>
        <taxon>Viridiplantae</taxon>
        <taxon>Streptophyta</taxon>
        <taxon>Embryophyta</taxon>
        <taxon>Tracheophyta</taxon>
        <taxon>Spermatophyta</taxon>
        <taxon>Magnoliopsida</taxon>
        <taxon>Liliopsida</taxon>
        <taxon>Poales</taxon>
        <taxon>Poaceae</taxon>
        <taxon>PACMAD clade</taxon>
        <taxon>Panicoideae</taxon>
        <taxon>Andropogonodae</taxon>
        <taxon>Andropogoneae</taxon>
        <taxon>Tripsacinae</taxon>
        <taxon>Zea</taxon>
    </lineage>
</organism>
<feature type="region of interest" description="Disordered" evidence="1">
    <location>
        <begin position="23"/>
        <end position="65"/>
    </location>
</feature>
<reference evidence="2" key="1">
    <citation type="journal article" date="2009" name="PLoS Genet.">
        <title>Sequencing, mapping, and analysis of 27,455 maize full-length cDNAs.</title>
        <authorList>
            <person name="Soderlund C."/>
            <person name="Descour A."/>
            <person name="Kudrna D."/>
            <person name="Bomhoff M."/>
            <person name="Boyd L."/>
            <person name="Currie J."/>
            <person name="Angelova A."/>
            <person name="Collura K."/>
            <person name="Wissotski M."/>
            <person name="Ashley E."/>
            <person name="Morrow D."/>
            <person name="Fernandes J."/>
            <person name="Walbot V."/>
            <person name="Yu Y."/>
        </authorList>
    </citation>
    <scope>NUCLEOTIDE SEQUENCE</scope>
    <source>
        <strain evidence="2">B73</strain>
    </source>
</reference>
<reference evidence="2" key="2">
    <citation type="submission" date="2012-06" db="EMBL/GenBank/DDBJ databases">
        <authorList>
            <person name="Yu Y."/>
            <person name="Currie J."/>
            <person name="Lomeli R."/>
            <person name="Angelova A."/>
            <person name="Collura K."/>
            <person name="Wissotski M."/>
            <person name="Campos D."/>
            <person name="Kudrna D."/>
            <person name="Golser W."/>
            <person name="Ashely E."/>
            <person name="Descour A."/>
            <person name="Fernandes J."/>
            <person name="Soderlund C."/>
            <person name="Walbot V."/>
        </authorList>
    </citation>
    <scope>NUCLEOTIDE SEQUENCE</scope>
    <source>
        <strain evidence="2">B73</strain>
    </source>
</reference>
<dbReference type="AlphaFoldDB" id="C0HER1"/>
<feature type="compositionally biased region" description="Acidic residues" evidence="1">
    <location>
        <begin position="28"/>
        <end position="45"/>
    </location>
</feature>
<sequence>MQRQGRPGGSRLVGVGVGVELVRLGVEPPDEEEARDGGGEEDEDDPQRAHLLLTSPGPGSLPRPRNRAIDQYGVDGGQAVQKSRHLCLLLLAPSWGRGALGVWRRGE</sequence>
<dbReference type="EMBL" id="BT060817">
    <property type="protein sequence ID" value="ACN25514.1"/>
    <property type="molecule type" value="mRNA"/>
</dbReference>
<protein>
    <submittedName>
        <fullName evidence="2">Uncharacterized protein</fullName>
    </submittedName>
</protein>
<evidence type="ECO:0000256" key="1">
    <source>
        <dbReference type="SAM" id="MobiDB-lite"/>
    </source>
</evidence>
<accession>C0HER1</accession>